<evidence type="ECO:0000256" key="2">
    <source>
        <dbReference type="SAM" id="Phobius"/>
    </source>
</evidence>
<proteinExistence type="predicted"/>
<keyword evidence="2" id="KW-1133">Transmembrane helix</keyword>
<feature type="compositionally biased region" description="Low complexity" evidence="1">
    <location>
        <begin position="42"/>
        <end position="60"/>
    </location>
</feature>
<keyword evidence="4" id="KW-1185">Reference proteome</keyword>
<dbReference type="RefSeq" id="WP_211042144.1">
    <property type="nucleotide sequence ID" value="NZ_JAELVF020000001.1"/>
</dbReference>
<dbReference type="AlphaFoldDB" id="A0A949JKB5"/>
<evidence type="ECO:0000313" key="4">
    <source>
        <dbReference type="Proteomes" id="UP000694501"/>
    </source>
</evidence>
<keyword evidence="2" id="KW-0472">Membrane</keyword>
<dbReference type="SUPFAM" id="SSF81995">
    <property type="entry name" value="beta-sandwich domain of Sec23/24"/>
    <property type="match status" value="1"/>
</dbReference>
<organism evidence="3 4">
    <name type="scientific">Streptomyces tardus</name>
    <dbReference type="NCBI Taxonomy" id="2780544"/>
    <lineage>
        <taxon>Bacteria</taxon>
        <taxon>Bacillati</taxon>
        <taxon>Actinomycetota</taxon>
        <taxon>Actinomycetes</taxon>
        <taxon>Kitasatosporales</taxon>
        <taxon>Streptomycetaceae</taxon>
        <taxon>Streptomyces</taxon>
    </lineage>
</organism>
<dbReference type="Proteomes" id="UP000694501">
    <property type="component" value="Unassembled WGS sequence"/>
</dbReference>
<feature type="region of interest" description="Disordered" evidence="1">
    <location>
        <begin position="1"/>
        <end position="77"/>
    </location>
</feature>
<feature type="transmembrane region" description="Helical" evidence="2">
    <location>
        <begin position="85"/>
        <end position="104"/>
    </location>
</feature>
<comment type="caution">
    <text evidence="3">The sequence shown here is derived from an EMBL/GenBank/DDBJ whole genome shotgun (WGS) entry which is preliminary data.</text>
</comment>
<accession>A0A949JKB5</accession>
<name>A0A949JKB5_9ACTN</name>
<feature type="compositionally biased region" description="Pro residues" evidence="1">
    <location>
        <begin position="1"/>
        <end position="10"/>
    </location>
</feature>
<protein>
    <submittedName>
        <fullName evidence="3">Uncharacterized protein</fullName>
    </submittedName>
</protein>
<sequence length="183" mass="18885">MSVPPPPPGGFPQGNQPGQPYGGQPGQPPQGGMPPQGGGYGYPQQGGQPPYGQPYGQPGAPQGGIPGQQPPQQSSPWEKFKKIKTIVVGIVVVAGLSLAAYGFLTKDDAEDVAAGDCLRNTGSNSEPDIEKLDCSDSEATHKVLKKIEGSSLSFSCNSVEGTVTSYTQQKKGDSFVLCLGPAK</sequence>
<reference evidence="3" key="1">
    <citation type="submission" date="2021-06" db="EMBL/GenBank/DDBJ databases">
        <title>Sequencing of actinobacteria type strains.</title>
        <authorList>
            <person name="Nguyen G.-S."/>
            <person name="Wentzel A."/>
        </authorList>
    </citation>
    <scope>NUCLEOTIDE SEQUENCE</scope>
    <source>
        <strain evidence="3">P38-E01</strain>
    </source>
</reference>
<keyword evidence="2" id="KW-0812">Transmembrane</keyword>
<evidence type="ECO:0000313" key="3">
    <source>
        <dbReference type="EMBL" id="MBU7597789.1"/>
    </source>
</evidence>
<dbReference type="EMBL" id="JAELVF020000001">
    <property type="protein sequence ID" value="MBU7597789.1"/>
    <property type="molecule type" value="Genomic_DNA"/>
</dbReference>
<evidence type="ECO:0000256" key="1">
    <source>
        <dbReference type="SAM" id="MobiDB-lite"/>
    </source>
</evidence>
<gene>
    <name evidence="3" type="ORF">JGS22_009195</name>
</gene>